<evidence type="ECO:0000313" key="4">
    <source>
        <dbReference type="Proteomes" id="UP000436989"/>
    </source>
</evidence>
<feature type="compositionally biased region" description="Basic and acidic residues" evidence="1">
    <location>
        <begin position="1"/>
        <end position="10"/>
    </location>
</feature>
<keyword evidence="2" id="KW-0812">Transmembrane</keyword>
<feature type="compositionally biased region" description="Low complexity" evidence="1">
    <location>
        <begin position="17"/>
        <end position="33"/>
    </location>
</feature>
<keyword evidence="4" id="KW-1185">Reference proteome</keyword>
<keyword evidence="2" id="KW-0472">Membrane</keyword>
<sequence>MFGRKKDADRAGSTSVTAEPPRAEPAAPRQTAAKGRPTPSRREQEAARRRPLVPEDRKAAKAQSRESAREQRMRAQAGMAAGDERYLGPRDKGPQRRFARDWVDSRVNLGEYLMVVALVALVVLFFPIQNVATYGVYVIWALMILGIADAVLSTGRMKKAMQAKFGTVEPGVRWYAAMRGFTMRRLRLPKPQVARGERPS</sequence>
<evidence type="ECO:0000256" key="2">
    <source>
        <dbReference type="SAM" id="Phobius"/>
    </source>
</evidence>
<dbReference type="RefSeq" id="WP_162459542.1">
    <property type="nucleotide sequence ID" value="NZ_WOGU01000004.1"/>
</dbReference>
<feature type="compositionally biased region" description="Basic and acidic residues" evidence="1">
    <location>
        <begin position="82"/>
        <end position="91"/>
    </location>
</feature>
<dbReference type="InterPro" id="IPR021403">
    <property type="entry name" value="DUF3043"/>
</dbReference>
<evidence type="ECO:0000313" key="3">
    <source>
        <dbReference type="EMBL" id="MUN62708.1"/>
    </source>
</evidence>
<evidence type="ECO:0000256" key="1">
    <source>
        <dbReference type="SAM" id="MobiDB-lite"/>
    </source>
</evidence>
<name>A0A6N8GIG4_9MICC</name>
<feature type="region of interest" description="Disordered" evidence="1">
    <location>
        <begin position="1"/>
        <end position="91"/>
    </location>
</feature>
<reference evidence="3 4" key="1">
    <citation type="submission" date="2019-12" db="EMBL/GenBank/DDBJ databases">
        <authorList>
            <person name="Shi Y."/>
        </authorList>
    </citation>
    <scope>NUCLEOTIDE SEQUENCE [LARGE SCALE GENOMIC DNA]</scope>
    <source>
        <strain evidence="3 4">JCM 17929</strain>
    </source>
</reference>
<dbReference type="Proteomes" id="UP000436989">
    <property type="component" value="Unassembled WGS sequence"/>
</dbReference>
<feature type="transmembrane region" description="Helical" evidence="2">
    <location>
        <begin position="134"/>
        <end position="152"/>
    </location>
</feature>
<dbReference type="EMBL" id="WOGU01000004">
    <property type="protein sequence ID" value="MUN62708.1"/>
    <property type="molecule type" value="Genomic_DNA"/>
</dbReference>
<feature type="compositionally biased region" description="Basic and acidic residues" evidence="1">
    <location>
        <begin position="40"/>
        <end position="73"/>
    </location>
</feature>
<comment type="caution">
    <text evidence="3">The sequence shown here is derived from an EMBL/GenBank/DDBJ whole genome shotgun (WGS) entry which is preliminary data.</text>
</comment>
<organism evidence="3 4">
    <name type="scientific">Kocuria sediminis</name>
    <dbReference type="NCBI Taxonomy" id="1038857"/>
    <lineage>
        <taxon>Bacteria</taxon>
        <taxon>Bacillati</taxon>
        <taxon>Actinomycetota</taxon>
        <taxon>Actinomycetes</taxon>
        <taxon>Micrococcales</taxon>
        <taxon>Micrococcaceae</taxon>
        <taxon>Kocuria</taxon>
    </lineage>
</organism>
<proteinExistence type="predicted"/>
<protein>
    <submittedName>
        <fullName evidence="3">DUF3043 domain-containing protein</fullName>
    </submittedName>
</protein>
<gene>
    <name evidence="3" type="ORF">GMA12_06080</name>
</gene>
<keyword evidence="2" id="KW-1133">Transmembrane helix</keyword>
<accession>A0A6N8GIG4</accession>
<dbReference type="Pfam" id="PF11241">
    <property type="entry name" value="DUF3043"/>
    <property type="match status" value="1"/>
</dbReference>
<dbReference type="AlphaFoldDB" id="A0A6N8GIG4"/>
<feature type="transmembrane region" description="Helical" evidence="2">
    <location>
        <begin position="109"/>
        <end position="128"/>
    </location>
</feature>